<reference evidence="5 6" key="1">
    <citation type="submission" date="2018-06" db="EMBL/GenBank/DDBJ databases">
        <title>Genomic Encyclopedia of Archaeal and Bacterial Type Strains, Phase II (KMG-II): from individual species to whole genera.</title>
        <authorList>
            <person name="Goeker M."/>
        </authorList>
    </citation>
    <scope>NUCLEOTIDE SEQUENCE [LARGE SCALE GENOMIC DNA]</scope>
    <source>
        <strain evidence="5 6">DSM 29821</strain>
    </source>
</reference>
<dbReference type="Gene3D" id="1.10.287.100">
    <property type="match status" value="1"/>
</dbReference>
<keyword evidence="1" id="KW-0805">Transcription regulation</keyword>
<dbReference type="EMBL" id="QLMA01000010">
    <property type="protein sequence ID" value="RAJ75128.1"/>
    <property type="molecule type" value="Genomic_DNA"/>
</dbReference>
<accession>A0A327VNL0</accession>
<proteinExistence type="predicted"/>
<feature type="domain" description="HTH gntR-type" evidence="4">
    <location>
        <begin position="7"/>
        <end position="75"/>
    </location>
</feature>
<keyword evidence="2 5" id="KW-0238">DNA-binding</keyword>
<dbReference type="AlphaFoldDB" id="A0A327VNL0"/>
<dbReference type="PANTHER" id="PTHR38445:SF10">
    <property type="entry name" value="GNTR-FAMILY TRANSCRIPTIONAL REGULATOR"/>
    <property type="match status" value="1"/>
</dbReference>
<dbReference type="SUPFAM" id="SSF46785">
    <property type="entry name" value="Winged helix' DNA-binding domain"/>
    <property type="match status" value="1"/>
</dbReference>
<dbReference type="PANTHER" id="PTHR38445">
    <property type="entry name" value="HTH-TYPE TRANSCRIPTIONAL REPRESSOR YTRA"/>
    <property type="match status" value="1"/>
</dbReference>
<evidence type="ECO:0000256" key="3">
    <source>
        <dbReference type="ARBA" id="ARBA00023163"/>
    </source>
</evidence>
<dbReference type="Gene3D" id="1.10.10.10">
    <property type="entry name" value="Winged helix-like DNA-binding domain superfamily/Winged helix DNA-binding domain"/>
    <property type="match status" value="1"/>
</dbReference>
<dbReference type="Pfam" id="PF00392">
    <property type="entry name" value="GntR"/>
    <property type="match status" value="1"/>
</dbReference>
<dbReference type="SMART" id="SM00345">
    <property type="entry name" value="HTH_GNTR"/>
    <property type="match status" value="1"/>
</dbReference>
<dbReference type="PROSITE" id="PS50949">
    <property type="entry name" value="HTH_GNTR"/>
    <property type="match status" value="1"/>
</dbReference>
<dbReference type="InterPro" id="IPR036388">
    <property type="entry name" value="WH-like_DNA-bd_sf"/>
</dbReference>
<dbReference type="RefSeq" id="WP_111595029.1">
    <property type="nucleotide sequence ID" value="NZ_QLMA01000010.1"/>
</dbReference>
<dbReference type="GO" id="GO:0003700">
    <property type="term" value="F:DNA-binding transcription factor activity"/>
    <property type="evidence" value="ECO:0007669"/>
    <property type="project" value="InterPro"/>
</dbReference>
<evidence type="ECO:0000313" key="5">
    <source>
        <dbReference type="EMBL" id="RAJ75128.1"/>
    </source>
</evidence>
<evidence type="ECO:0000259" key="4">
    <source>
        <dbReference type="PROSITE" id="PS50949"/>
    </source>
</evidence>
<dbReference type="InterPro" id="IPR036390">
    <property type="entry name" value="WH_DNA-bd_sf"/>
</dbReference>
<dbReference type="CDD" id="cd07377">
    <property type="entry name" value="WHTH_GntR"/>
    <property type="match status" value="1"/>
</dbReference>
<name>A0A327VNL0_9BACT</name>
<organism evidence="5 6">
    <name type="scientific">Chitinophaga dinghuensis</name>
    <dbReference type="NCBI Taxonomy" id="1539050"/>
    <lineage>
        <taxon>Bacteria</taxon>
        <taxon>Pseudomonadati</taxon>
        <taxon>Bacteroidota</taxon>
        <taxon>Chitinophagia</taxon>
        <taxon>Chitinophagales</taxon>
        <taxon>Chitinophagaceae</taxon>
        <taxon>Chitinophaga</taxon>
    </lineage>
</organism>
<evidence type="ECO:0000313" key="6">
    <source>
        <dbReference type="Proteomes" id="UP000249819"/>
    </source>
</evidence>
<dbReference type="Proteomes" id="UP000249819">
    <property type="component" value="Unassembled WGS sequence"/>
</dbReference>
<evidence type="ECO:0000256" key="2">
    <source>
        <dbReference type="ARBA" id="ARBA00023125"/>
    </source>
</evidence>
<sequence length="127" mass="15000">MEFKDTQAIYIQIADYINEQILLGKWLPEERIPSVRELAVSLEVNPNTVMRTCELLQQQDIIFNKRGIGYFIQPDAVKKIMQAKKDAFISNELPQFFQNLYLLEMALDDLKPYYDQFRKNKLNGHEN</sequence>
<keyword evidence="3" id="KW-0804">Transcription</keyword>
<comment type="caution">
    <text evidence="5">The sequence shown here is derived from an EMBL/GenBank/DDBJ whole genome shotgun (WGS) entry which is preliminary data.</text>
</comment>
<dbReference type="GO" id="GO:0003677">
    <property type="term" value="F:DNA binding"/>
    <property type="evidence" value="ECO:0007669"/>
    <property type="project" value="UniProtKB-KW"/>
</dbReference>
<dbReference type="InterPro" id="IPR000524">
    <property type="entry name" value="Tscrpt_reg_HTH_GntR"/>
</dbReference>
<evidence type="ECO:0000256" key="1">
    <source>
        <dbReference type="ARBA" id="ARBA00023015"/>
    </source>
</evidence>
<keyword evidence="6" id="KW-1185">Reference proteome</keyword>
<gene>
    <name evidence="5" type="ORF">CLV59_110177</name>
</gene>
<dbReference type="OrthoDB" id="362473at2"/>
<protein>
    <submittedName>
        <fullName evidence="5">DNA-binding transcriptional regulator YhcF (GntR family)</fullName>
    </submittedName>
</protein>